<dbReference type="Gene3D" id="3.40.50.720">
    <property type="entry name" value="NAD(P)-binding Rossmann-like Domain"/>
    <property type="match status" value="1"/>
</dbReference>
<dbReference type="CDD" id="cd05233">
    <property type="entry name" value="SDR_c"/>
    <property type="match status" value="1"/>
</dbReference>
<evidence type="ECO:0000256" key="1">
    <source>
        <dbReference type="ARBA" id="ARBA00006484"/>
    </source>
</evidence>
<gene>
    <name evidence="4" type="ORF">JOE57_001234</name>
</gene>
<keyword evidence="2" id="KW-0560">Oxidoreductase</keyword>
<accession>A0ABS2RH35</accession>
<evidence type="ECO:0000256" key="2">
    <source>
        <dbReference type="ARBA" id="ARBA00023002"/>
    </source>
</evidence>
<organism evidence="4 5">
    <name type="scientific">Microlunatus panaciterrae</name>
    <dbReference type="NCBI Taxonomy" id="400768"/>
    <lineage>
        <taxon>Bacteria</taxon>
        <taxon>Bacillati</taxon>
        <taxon>Actinomycetota</taxon>
        <taxon>Actinomycetes</taxon>
        <taxon>Propionibacteriales</taxon>
        <taxon>Propionibacteriaceae</taxon>
        <taxon>Microlunatus</taxon>
    </lineage>
</organism>
<dbReference type="Proteomes" id="UP000704762">
    <property type="component" value="Unassembled WGS sequence"/>
</dbReference>
<comment type="similarity">
    <text evidence="1 3">Belongs to the short-chain dehydrogenases/reductases (SDR) family.</text>
</comment>
<dbReference type="RefSeq" id="WP_204916874.1">
    <property type="nucleotide sequence ID" value="NZ_BAAAQP010000011.1"/>
</dbReference>
<evidence type="ECO:0000313" key="4">
    <source>
        <dbReference type="EMBL" id="MBM7798313.1"/>
    </source>
</evidence>
<dbReference type="PRINTS" id="PR00080">
    <property type="entry name" value="SDRFAMILY"/>
</dbReference>
<sequence length="280" mass="29520">MGQVANAVYRAHLGPGWRAPAPARLAASMANTTVLVTGASSGIGEATARLLAAAGAEMLLVARRQDRLQALAAEIEAAGGRARALPCDLSDPVAVGELVDRLCTAPVAVDVVVSNAGKSIKRSLSASAGRFHDITRTNAVNYLGPIQLLMGLLPGMRQRRKGHVVNVSSVSAAIPFPLFSAYSGSKAGFEAWLRSIGPEIRADEVFTTSILFPLVHTDMSRSNYGRLPGLTPTAAAEVIAGALVRRPRLLCPWWARIADPVLTNAQGPFDRAAARMLGRR</sequence>
<proteinExistence type="inferred from homology"/>
<dbReference type="EMBL" id="JAFBCF010000001">
    <property type="protein sequence ID" value="MBM7798313.1"/>
    <property type="molecule type" value="Genomic_DNA"/>
</dbReference>
<dbReference type="PRINTS" id="PR00081">
    <property type="entry name" value="GDHRDH"/>
</dbReference>
<protein>
    <submittedName>
        <fullName evidence="4">Short-subunit dehydrogenase</fullName>
    </submittedName>
</protein>
<name>A0ABS2RH35_9ACTN</name>
<keyword evidence="5" id="KW-1185">Reference proteome</keyword>
<dbReference type="Pfam" id="PF00106">
    <property type="entry name" value="adh_short"/>
    <property type="match status" value="1"/>
</dbReference>
<dbReference type="SUPFAM" id="SSF51735">
    <property type="entry name" value="NAD(P)-binding Rossmann-fold domains"/>
    <property type="match status" value="1"/>
</dbReference>
<evidence type="ECO:0000256" key="3">
    <source>
        <dbReference type="RuleBase" id="RU000363"/>
    </source>
</evidence>
<dbReference type="InterPro" id="IPR036291">
    <property type="entry name" value="NAD(P)-bd_dom_sf"/>
</dbReference>
<dbReference type="PANTHER" id="PTHR44196">
    <property type="entry name" value="DEHYDROGENASE/REDUCTASE SDR FAMILY MEMBER 7B"/>
    <property type="match status" value="1"/>
</dbReference>
<dbReference type="InterPro" id="IPR002347">
    <property type="entry name" value="SDR_fam"/>
</dbReference>
<reference evidence="4 5" key="1">
    <citation type="submission" date="2021-01" db="EMBL/GenBank/DDBJ databases">
        <title>Sequencing the genomes of 1000 actinobacteria strains.</title>
        <authorList>
            <person name="Klenk H.-P."/>
        </authorList>
    </citation>
    <scope>NUCLEOTIDE SEQUENCE [LARGE SCALE GENOMIC DNA]</scope>
    <source>
        <strain evidence="4 5">DSM 18662</strain>
    </source>
</reference>
<evidence type="ECO:0000313" key="5">
    <source>
        <dbReference type="Proteomes" id="UP000704762"/>
    </source>
</evidence>
<dbReference type="PANTHER" id="PTHR44196:SF1">
    <property type="entry name" value="DEHYDROGENASE_REDUCTASE SDR FAMILY MEMBER 7B"/>
    <property type="match status" value="1"/>
</dbReference>
<comment type="caution">
    <text evidence="4">The sequence shown here is derived from an EMBL/GenBank/DDBJ whole genome shotgun (WGS) entry which is preliminary data.</text>
</comment>